<dbReference type="PANTHER" id="PTHR39219">
    <property type="entry name" value="ER MEMBRANE PROTEIN COMPLEX SUBUNIT 10"/>
    <property type="match status" value="1"/>
</dbReference>
<comment type="caution">
    <text evidence="3">The sequence shown here is derived from an EMBL/GenBank/DDBJ whole genome shotgun (WGS) entry which is preliminary data.</text>
</comment>
<feature type="region of interest" description="Disordered" evidence="1">
    <location>
        <begin position="118"/>
        <end position="148"/>
    </location>
</feature>
<protein>
    <submittedName>
        <fullName evidence="3">Uncharacterized protein</fullName>
    </submittedName>
</protein>
<sequence length="148" mass="16273">MRSLFLLSLVSLLLYTNALATDILYWPLGSEPSLLARVSYDPTSLKTDVAFHPPNPTADLVRIGLYTNKQWVGSLVAASSLTDNPTFRLHLDAANEVYHVSLSSDEFATTQVDLVFDEPGTRPHLNRPIVVGPDGATPEPEEKTLLQK</sequence>
<evidence type="ECO:0000313" key="3">
    <source>
        <dbReference type="EMBL" id="CAG8024361.1"/>
    </source>
</evidence>
<organism evidence="3 4">
    <name type="scientific">Penicillium olsonii</name>
    <dbReference type="NCBI Taxonomy" id="99116"/>
    <lineage>
        <taxon>Eukaryota</taxon>
        <taxon>Fungi</taxon>
        <taxon>Dikarya</taxon>
        <taxon>Ascomycota</taxon>
        <taxon>Pezizomycotina</taxon>
        <taxon>Eurotiomycetes</taxon>
        <taxon>Eurotiomycetidae</taxon>
        <taxon>Eurotiales</taxon>
        <taxon>Aspergillaceae</taxon>
        <taxon>Penicillium</taxon>
    </lineage>
</organism>
<gene>
    <name evidence="3" type="ORF">POLS_LOCUS2522</name>
</gene>
<dbReference type="OrthoDB" id="1894652at2759"/>
<evidence type="ECO:0000256" key="1">
    <source>
        <dbReference type="SAM" id="MobiDB-lite"/>
    </source>
</evidence>
<evidence type="ECO:0000313" key="4">
    <source>
        <dbReference type="Proteomes" id="UP001153618"/>
    </source>
</evidence>
<reference evidence="3" key="1">
    <citation type="submission" date="2021-07" db="EMBL/GenBank/DDBJ databases">
        <authorList>
            <person name="Branca A.L. A."/>
        </authorList>
    </citation>
    <scope>NUCLEOTIDE SEQUENCE</scope>
</reference>
<name>A0A9W4MPZ9_PENOL</name>
<dbReference type="PANTHER" id="PTHR39219:SF1">
    <property type="entry name" value="ER MEMBRANE PROTEIN COMPLEX SUBUNIT 10"/>
    <property type="match status" value="1"/>
</dbReference>
<accession>A0A9W4MPZ9</accession>
<feature type="signal peptide" evidence="2">
    <location>
        <begin position="1"/>
        <end position="20"/>
    </location>
</feature>
<dbReference type="AlphaFoldDB" id="A0A9W4MPZ9"/>
<dbReference type="EMBL" id="CAJVOS010000015">
    <property type="protein sequence ID" value="CAG8024361.1"/>
    <property type="molecule type" value="Genomic_DNA"/>
</dbReference>
<proteinExistence type="predicted"/>
<keyword evidence="2" id="KW-0732">Signal</keyword>
<evidence type="ECO:0000256" key="2">
    <source>
        <dbReference type="SAM" id="SignalP"/>
    </source>
</evidence>
<feature type="chain" id="PRO_5040772181" evidence="2">
    <location>
        <begin position="21"/>
        <end position="148"/>
    </location>
</feature>
<dbReference type="Proteomes" id="UP001153618">
    <property type="component" value="Unassembled WGS sequence"/>
</dbReference>
<keyword evidence="4" id="KW-1185">Reference proteome</keyword>